<keyword evidence="3" id="KW-1185">Reference proteome</keyword>
<dbReference type="SUPFAM" id="SSF47598">
    <property type="entry name" value="Ribbon-helix-helix"/>
    <property type="match status" value="1"/>
</dbReference>
<dbReference type="InterPro" id="IPR013321">
    <property type="entry name" value="Arc_rbn_hlx_hlx"/>
</dbReference>
<evidence type="ECO:0000313" key="2">
    <source>
        <dbReference type="EMBL" id="KTR03355.1"/>
    </source>
</evidence>
<evidence type="ECO:0000313" key="3">
    <source>
        <dbReference type="Proteomes" id="UP000078529"/>
    </source>
</evidence>
<dbReference type="EMBL" id="LDQA01000054">
    <property type="protein sequence ID" value="KTR03355.1"/>
    <property type="molecule type" value="Genomic_DNA"/>
</dbReference>
<dbReference type="Gene3D" id="1.10.1220.10">
    <property type="entry name" value="Met repressor-like"/>
    <property type="match status" value="1"/>
</dbReference>
<dbReference type="PATRIC" id="fig|401562.4.peg.3663"/>
<dbReference type="Proteomes" id="UP000078529">
    <property type="component" value="Unassembled WGS sequence"/>
</dbReference>
<dbReference type="AlphaFoldDB" id="A0A175RHZ0"/>
<dbReference type="RefSeq" id="WP_058601794.1">
    <property type="nucleotide sequence ID" value="NZ_LDQA01000054.1"/>
</dbReference>
<organism evidence="2 3">
    <name type="scientific">Aureimonas ureilytica</name>
    <dbReference type="NCBI Taxonomy" id="401562"/>
    <lineage>
        <taxon>Bacteria</taxon>
        <taxon>Pseudomonadati</taxon>
        <taxon>Pseudomonadota</taxon>
        <taxon>Alphaproteobacteria</taxon>
        <taxon>Hyphomicrobiales</taxon>
        <taxon>Aurantimonadaceae</taxon>
        <taxon>Aureimonas</taxon>
    </lineage>
</organism>
<protein>
    <submittedName>
        <fullName evidence="2">Uncharacterized protein</fullName>
    </submittedName>
</protein>
<name>A0A175RHZ0_9HYPH</name>
<sequence length="79" mass="8600">MSALSIAKPSKRAGSKGELPAEVVSLPNTQKAPSTGSVQLAVQIPADMRRAFKAYSAERDMSMSDLFQVMWEHYRATNG</sequence>
<proteinExistence type="predicted"/>
<gene>
    <name evidence="2" type="ORF">NS365_18620</name>
</gene>
<accession>A0A175RHZ0</accession>
<feature type="region of interest" description="Disordered" evidence="1">
    <location>
        <begin position="1"/>
        <end position="20"/>
    </location>
</feature>
<evidence type="ECO:0000256" key="1">
    <source>
        <dbReference type="SAM" id="MobiDB-lite"/>
    </source>
</evidence>
<dbReference type="InterPro" id="IPR010985">
    <property type="entry name" value="Ribbon_hlx_hlx"/>
</dbReference>
<reference evidence="2 3" key="1">
    <citation type="journal article" date="2016" name="Front. Microbiol.">
        <title>Genomic Resource of Rice Seed Associated Bacteria.</title>
        <authorList>
            <person name="Midha S."/>
            <person name="Bansal K."/>
            <person name="Sharma S."/>
            <person name="Kumar N."/>
            <person name="Patil P.P."/>
            <person name="Chaudhry V."/>
            <person name="Patil P.B."/>
        </authorList>
    </citation>
    <scope>NUCLEOTIDE SEQUENCE [LARGE SCALE GENOMIC DNA]</scope>
    <source>
        <strain evidence="2 3">NS365</strain>
    </source>
</reference>
<dbReference type="GO" id="GO:0006355">
    <property type="term" value="P:regulation of DNA-templated transcription"/>
    <property type="evidence" value="ECO:0007669"/>
    <property type="project" value="InterPro"/>
</dbReference>
<comment type="caution">
    <text evidence="2">The sequence shown here is derived from an EMBL/GenBank/DDBJ whole genome shotgun (WGS) entry which is preliminary data.</text>
</comment>